<feature type="compositionally biased region" description="Polar residues" evidence="1">
    <location>
        <begin position="1"/>
        <end position="11"/>
    </location>
</feature>
<protein>
    <submittedName>
        <fullName evidence="2">Uncharacterized protein</fullName>
    </submittedName>
</protein>
<accession>A0A4C1WAW3</accession>
<keyword evidence="3" id="KW-1185">Reference proteome</keyword>
<feature type="compositionally biased region" description="Basic and acidic residues" evidence="1">
    <location>
        <begin position="14"/>
        <end position="23"/>
    </location>
</feature>
<dbReference type="AlphaFoldDB" id="A0A4C1WAW3"/>
<comment type="caution">
    <text evidence="2">The sequence shown here is derived from an EMBL/GenBank/DDBJ whole genome shotgun (WGS) entry which is preliminary data.</text>
</comment>
<proteinExistence type="predicted"/>
<feature type="compositionally biased region" description="Low complexity" evidence="1">
    <location>
        <begin position="46"/>
        <end position="55"/>
    </location>
</feature>
<evidence type="ECO:0000256" key="1">
    <source>
        <dbReference type="SAM" id="MobiDB-lite"/>
    </source>
</evidence>
<organism evidence="2 3">
    <name type="scientific">Eumeta variegata</name>
    <name type="common">Bagworm moth</name>
    <name type="synonym">Eumeta japonica</name>
    <dbReference type="NCBI Taxonomy" id="151549"/>
    <lineage>
        <taxon>Eukaryota</taxon>
        <taxon>Metazoa</taxon>
        <taxon>Ecdysozoa</taxon>
        <taxon>Arthropoda</taxon>
        <taxon>Hexapoda</taxon>
        <taxon>Insecta</taxon>
        <taxon>Pterygota</taxon>
        <taxon>Neoptera</taxon>
        <taxon>Endopterygota</taxon>
        <taxon>Lepidoptera</taxon>
        <taxon>Glossata</taxon>
        <taxon>Ditrysia</taxon>
        <taxon>Tineoidea</taxon>
        <taxon>Psychidae</taxon>
        <taxon>Oiketicinae</taxon>
        <taxon>Eumeta</taxon>
    </lineage>
</organism>
<feature type="region of interest" description="Disordered" evidence="1">
    <location>
        <begin position="1"/>
        <end position="24"/>
    </location>
</feature>
<evidence type="ECO:0000313" key="2">
    <source>
        <dbReference type="EMBL" id="GBP48526.1"/>
    </source>
</evidence>
<reference evidence="2 3" key="1">
    <citation type="journal article" date="2019" name="Commun. Biol.">
        <title>The bagworm genome reveals a unique fibroin gene that provides high tensile strength.</title>
        <authorList>
            <person name="Kono N."/>
            <person name="Nakamura H."/>
            <person name="Ohtoshi R."/>
            <person name="Tomita M."/>
            <person name="Numata K."/>
            <person name="Arakawa K."/>
        </authorList>
    </citation>
    <scope>NUCLEOTIDE SEQUENCE [LARGE SCALE GENOMIC DNA]</scope>
</reference>
<feature type="region of interest" description="Disordered" evidence="1">
    <location>
        <begin position="36"/>
        <end position="59"/>
    </location>
</feature>
<sequence>MSKTDGNSRSLDSYGREPLRKGDAVVTCSVELGTSSKVDFTEESDTSSATNSSQSTDEDVELKHTIIVSTKFKNNNRRGFHSSIDDDSATIANKGRSHDPPKEVPVVRGYKAVETTLLRSATKKPEPYPNSYFNNGNTGDTFDTYPNIATNNQWRPSNHYNNINWWSPDVDRIVTYDIGTPRQGGYRSSGKFHRTITDDGMRDYYCCKCRELSRGATCSQAARYPRNYETTTKIKIDGKVAKLD</sequence>
<evidence type="ECO:0000313" key="3">
    <source>
        <dbReference type="Proteomes" id="UP000299102"/>
    </source>
</evidence>
<name>A0A4C1WAW3_EUMVA</name>
<dbReference type="EMBL" id="BGZK01000526">
    <property type="protein sequence ID" value="GBP48526.1"/>
    <property type="molecule type" value="Genomic_DNA"/>
</dbReference>
<gene>
    <name evidence="2" type="ORF">EVAR_38498_1</name>
</gene>
<dbReference type="OrthoDB" id="7449519at2759"/>
<feature type="region of interest" description="Disordered" evidence="1">
    <location>
        <begin position="77"/>
        <end position="104"/>
    </location>
</feature>
<dbReference type="Proteomes" id="UP000299102">
    <property type="component" value="Unassembled WGS sequence"/>
</dbReference>